<accession>A0A8J4D6P4</accession>
<organism evidence="9 10">
    <name type="scientific">Volvox reticuliferus</name>
    <dbReference type="NCBI Taxonomy" id="1737510"/>
    <lineage>
        <taxon>Eukaryota</taxon>
        <taxon>Viridiplantae</taxon>
        <taxon>Chlorophyta</taxon>
        <taxon>core chlorophytes</taxon>
        <taxon>Chlorophyceae</taxon>
        <taxon>CS clade</taxon>
        <taxon>Chlamydomonadales</taxon>
        <taxon>Volvocaceae</taxon>
        <taxon>Volvox</taxon>
    </lineage>
</organism>
<feature type="region of interest" description="Disordered" evidence="7">
    <location>
        <begin position="265"/>
        <end position="293"/>
    </location>
</feature>
<dbReference type="OrthoDB" id="5464at2759"/>
<dbReference type="Proteomes" id="UP000747110">
    <property type="component" value="Unassembled WGS sequence"/>
</dbReference>
<evidence type="ECO:0000256" key="6">
    <source>
        <dbReference type="RuleBase" id="RU364054"/>
    </source>
</evidence>
<gene>
    <name evidence="9" type="ORF">Vretifemale_4675</name>
</gene>
<dbReference type="InterPro" id="IPR015659">
    <property type="entry name" value="Proline_oxidase"/>
</dbReference>
<keyword evidence="3" id="KW-0106">Calcium</keyword>
<dbReference type="EMBL" id="BNCP01000006">
    <property type="protein sequence ID" value="GIL74744.1"/>
    <property type="molecule type" value="Genomic_DNA"/>
</dbReference>
<dbReference type="InterPro" id="IPR018247">
    <property type="entry name" value="EF_Hand_1_Ca_BS"/>
</dbReference>
<dbReference type="GO" id="GO:0005509">
    <property type="term" value="F:calcium ion binding"/>
    <property type="evidence" value="ECO:0007669"/>
    <property type="project" value="InterPro"/>
</dbReference>
<comment type="caution">
    <text evidence="9">The sequence shown here is derived from an EMBL/GenBank/DDBJ whole genome shotgun (WGS) entry which is preliminary data.</text>
</comment>
<evidence type="ECO:0000256" key="7">
    <source>
        <dbReference type="SAM" id="MobiDB-lite"/>
    </source>
</evidence>
<dbReference type="Gene3D" id="1.10.238.10">
    <property type="entry name" value="EF-hand"/>
    <property type="match status" value="1"/>
</dbReference>
<feature type="region of interest" description="Disordered" evidence="7">
    <location>
        <begin position="136"/>
        <end position="156"/>
    </location>
</feature>
<evidence type="ECO:0000256" key="5">
    <source>
        <dbReference type="ARBA" id="ARBA00023062"/>
    </source>
</evidence>
<feature type="compositionally biased region" description="Low complexity" evidence="7">
    <location>
        <begin position="145"/>
        <end position="156"/>
    </location>
</feature>
<dbReference type="PANTHER" id="PTHR13914">
    <property type="entry name" value="PROLINE OXIDASE"/>
    <property type="match status" value="1"/>
</dbReference>
<feature type="chain" id="PRO_5043534764" description="Proline dehydrogenase" evidence="8">
    <location>
        <begin position="25"/>
        <end position="718"/>
    </location>
</feature>
<keyword evidence="5 6" id="KW-0642">Proline metabolism</keyword>
<name>A0A8J4D6P4_9CHLO</name>
<dbReference type="SUPFAM" id="SSF51730">
    <property type="entry name" value="FAD-linked oxidoreductase"/>
    <property type="match status" value="1"/>
</dbReference>
<keyword evidence="6" id="KW-0274">FAD</keyword>
<keyword evidence="4 6" id="KW-0560">Oxidoreductase</keyword>
<dbReference type="SUPFAM" id="SSF47473">
    <property type="entry name" value="EF-hand"/>
    <property type="match status" value="1"/>
</dbReference>
<evidence type="ECO:0000256" key="3">
    <source>
        <dbReference type="ARBA" id="ARBA00022837"/>
    </source>
</evidence>
<dbReference type="InterPro" id="IPR002048">
    <property type="entry name" value="EF_hand_dom"/>
</dbReference>
<dbReference type="GO" id="GO:0004657">
    <property type="term" value="F:proline dehydrogenase activity"/>
    <property type="evidence" value="ECO:0007669"/>
    <property type="project" value="UniProtKB-EC"/>
</dbReference>
<dbReference type="PANTHER" id="PTHR13914:SF0">
    <property type="entry name" value="PROLINE DEHYDROGENASE 1, MITOCHONDRIAL"/>
    <property type="match status" value="1"/>
</dbReference>
<feature type="signal peptide" evidence="8">
    <location>
        <begin position="1"/>
        <end position="24"/>
    </location>
</feature>
<dbReference type="GO" id="GO:0010133">
    <property type="term" value="P:L-proline catabolic process to L-glutamate"/>
    <property type="evidence" value="ECO:0007669"/>
    <property type="project" value="TreeGrafter"/>
</dbReference>
<comment type="function">
    <text evidence="6">Converts proline to delta-1-pyrroline-5-carboxylate.</text>
</comment>
<protein>
    <recommendedName>
        <fullName evidence="2 6">Proline dehydrogenase</fullName>
        <ecNumber evidence="2 6">1.5.5.2</ecNumber>
    </recommendedName>
</protein>
<keyword evidence="8" id="KW-0732">Signal</keyword>
<evidence type="ECO:0000313" key="10">
    <source>
        <dbReference type="Proteomes" id="UP000747110"/>
    </source>
</evidence>
<keyword evidence="6" id="KW-0285">Flavoprotein</keyword>
<dbReference type="PROSITE" id="PS00018">
    <property type="entry name" value="EF_HAND_1"/>
    <property type="match status" value="1"/>
</dbReference>
<evidence type="ECO:0000256" key="4">
    <source>
        <dbReference type="ARBA" id="ARBA00023002"/>
    </source>
</evidence>
<evidence type="ECO:0000256" key="2">
    <source>
        <dbReference type="ARBA" id="ARBA00012695"/>
    </source>
</evidence>
<evidence type="ECO:0000256" key="1">
    <source>
        <dbReference type="ARBA" id="ARBA00005869"/>
    </source>
</evidence>
<dbReference type="InterPro" id="IPR011992">
    <property type="entry name" value="EF-hand-dom_pair"/>
</dbReference>
<dbReference type="Pfam" id="PF01619">
    <property type="entry name" value="Pro_dh"/>
    <property type="match status" value="1"/>
</dbReference>
<dbReference type="GO" id="GO:0071949">
    <property type="term" value="F:FAD binding"/>
    <property type="evidence" value="ECO:0007669"/>
    <property type="project" value="TreeGrafter"/>
</dbReference>
<comment type="similarity">
    <text evidence="1 6">Belongs to the proline oxidase family.</text>
</comment>
<dbReference type="EC" id="1.5.5.2" evidence="2 6"/>
<reference evidence="9" key="1">
    <citation type="journal article" date="2021" name="Proc. Natl. Acad. Sci. U.S.A.">
        <title>Three genomes in the algal genus Volvox reveal the fate of a haploid sex-determining region after a transition to homothallism.</title>
        <authorList>
            <person name="Yamamoto K."/>
            <person name="Hamaji T."/>
            <person name="Kawai-Toyooka H."/>
            <person name="Matsuzaki R."/>
            <person name="Takahashi F."/>
            <person name="Nishimura Y."/>
            <person name="Kawachi M."/>
            <person name="Noguchi H."/>
            <person name="Minakuchi Y."/>
            <person name="Umen J.G."/>
            <person name="Toyoda A."/>
            <person name="Nozaki H."/>
        </authorList>
    </citation>
    <scope>NUCLEOTIDE SEQUENCE</scope>
    <source>
        <strain evidence="9">NIES-3786</strain>
    </source>
</reference>
<evidence type="ECO:0000256" key="8">
    <source>
        <dbReference type="SAM" id="SignalP"/>
    </source>
</evidence>
<dbReference type="AlphaFoldDB" id="A0A8J4D6P4"/>
<comment type="cofactor">
    <cofactor evidence="6">
        <name>FAD</name>
        <dbReference type="ChEBI" id="CHEBI:57692"/>
    </cofactor>
</comment>
<proteinExistence type="inferred from homology"/>
<comment type="catalytic activity">
    <reaction evidence="6">
        <text>L-proline + a quinone = (S)-1-pyrroline-5-carboxylate + a quinol + H(+)</text>
        <dbReference type="Rhea" id="RHEA:23784"/>
        <dbReference type="ChEBI" id="CHEBI:15378"/>
        <dbReference type="ChEBI" id="CHEBI:17388"/>
        <dbReference type="ChEBI" id="CHEBI:24646"/>
        <dbReference type="ChEBI" id="CHEBI:60039"/>
        <dbReference type="ChEBI" id="CHEBI:132124"/>
        <dbReference type="EC" id="1.5.5.2"/>
    </reaction>
</comment>
<dbReference type="GO" id="GO:0005739">
    <property type="term" value="C:mitochondrion"/>
    <property type="evidence" value="ECO:0007669"/>
    <property type="project" value="TreeGrafter"/>
</dbReference>
<dbReference type="InterPro" id="IPR002872">
    <property type="entry name" value="Proline_DH_dom"/>
</dbReference>
<sequence length="718" mass="76164">MLPASTRPAVALAAAAALAGVAVPTSSMMRCSAAAVSTLRAAVRTLIHGDVVCAATATTIGGVALRAFGATAASSSPVTAAVATATAAAPPSRDLPSASGTHIVSATPSFAADGAATVSVCDAAARPHGSLGTGYEAGPCLGQRPSSQTDSSDAATAATATSPSALSFSDYRTVFEGQSTWRLLRAYGVLRICGLKPLTNHAEALLTTSRRLLGDKATDALVKSTFFAHFCAGEDVPEVQDTVDRLQAVGVGAILDYAAEDDVGPTTAAASKQPAPGVEPAMEARSGLSEPSPRALGVVGRTYDYASEEQCDRHVDHFLAAIEMAAMQPGRPAFAAVKMTALGNPELLKRASSAVTTLHGLFSRFDEDGSRFIDRHEFQRQWERLVGSGVGAAGALGAGGTLASQAEGTFRWLDTQGTGKVDYVSWCQRLDLRHMPMLAARIAEGGGGDSASSREVAEACLDGEEVKLMDALLGRLQRLVTAALRRDVRLMIDAEHTYFQPAIEHVVLRLMREHNRNGVARVLNTYQAYLVDSRDRLLRDMERARREGWVLGAKLVRGAYIHLERRRAQQLGLPSPVWAALEQTHANYDRCVEDLLEGVQQGRAEVLLGTHNQTSVEAAVARMAAMGLPSASPPGTPGVMFGQLLGMSDHLTLTLGKARYRAYKYVPYGRVGQVMPYLLRRAAENQDILKGSKQDLVMLQSELRRRAAVALRLRAAAT</sequence>
<dbReference type="InterPro" id="IPR029041">
    <property type="entry name" value="FAD-linked_oxidoreductase-like"/>
</dbReference>
<dbReference type="PROSITE" id="PS50222">
    <property type="entry name" value="EF_HAND_2"/>
    <property type="match status" value="1"/>
</dbReference>
<evidence type="ECO:0000313" key="9">
    <source>
        <dbReference type="EMBL" id="GIL74744.1"/>
    </source>
</evidence>
<dbReference type="Gene3D" id="3.20.20.220">
    <property type="match status" value="2"/>
</dbReference>
<keyword evidence="10" id="KW-1185">Reference proteome</keyword>